<reference evidence="2" key="1">
    <citation type="journal article" date="2020" name="Stud. Mycol.">
        <title>101 Dothideomycetes genomes: a test case for predicting lifestyles and emergence of pathogens.</title>
        <authorList>
            <person name="Haridas S."/>
            <person name="Albert R."/>
            <person name="Binder M."/>
            <person name="Bloem J."/>
            <person name="Labutti K."/>
            <person name="Salamov A."/>
            <person name="Andreopoulos B."/>
            <person name="Baker S."/>
            <person name="Barry K."/>
            <person name="Bills G."/>
            <person name="Bluhm B."/>
            <person name="Cannon C."/>
            <person name="Castanera R."/>
            <person name="Culley D."/>
            <person name="Daum C."/>
            <person name="Ezra D."/>
            <person name="Gonzalez J."/>
            <person name="Henrissat B."/>
            <person name="Kuo A."/>
            <person name="Liang C."/>
            <person name="Lipzen A."/>
            <person name="Lutzoni F."/>
            <person name="Magnuson J."/>
            <person name="Mondo S."/>
            <person name="Nolan M."/>
            <person name="Ohm R."/>
            <person name="Pangilinan J."/>
            <person name="Park H.-J."/>
            <person name="Ramirez L."/>
            <person name="Alfaro M."/>
            <person name="Sun H."/>
            <person name="Tritt A."/>
            <person name="Yoshinaga Y."/>
            <person name="Zwiers L.-H."/>
            <person name="Turgeon B."/>
            <person name="Goodwin S."/>
            <person name="Spatafora J."/>
            <person name="Crous P."/>
            <person name="Grigoriev I."/>
        </authorList>
    </citation>
    <scope>NUCLEOTIDE SEQUENCE</scope>
    <source>
        <strain evidence="2">CBS 122367</strain>
    </source>
</reference>
<dbReference type="AlphaFoldDB" id="A0A6G1JBI9"/>
<dbReference type="EMBL" id="MU005575">
    <property type="protein sequence ID" value="KAF2687503.1"/>
    <property type="molecule type" value="Genomic_DNA"/>
</dbReference>
<accession>A0A6G1JBI9</accession>
<evidence type="ECO:0000313" key="2">
    <source>
        <dbReference type="EMBL" id="KAF2687503.1"/>
    </source>
</evidence>
<organism evidence="2 3">
    <name type="scientific">Lentithecium fluviatile CBS 122367</name>
    <dbReference type="NCBI Taxonomy" id="1168545"/>
    <lineage>
        <taxon>Eukaryota</taxon>
        <taxon>Fungi</taxon>
        <taxon>Dikarya</taxon>
        <taxon>Ascomycota</taxon>
        <taxon>Pezizomycotina</taxon>
        <taxon>Dothideomycetes</taxon>
        <taxon>Pleosporomycetidae</taxon>
        <taxon>Pleosporales</taxon>
        <taxon>Massarineae</taxon>
        <taxon>Lentitheciaceae</taxon>
        <taxon>Lentithecium</taxon>
    </lineage>
</organism>
<protein>
    <submittedName>
        <fullName evidence="2">HET-domain-containing protein</fullName>
    </submittedName>
</protein>
<dbReference type="OrthoDB" id="5362512at2759"/>
<name>A0A6G1JBI9_9PLEO</name>
<keyword evidence="3" id="KW-1185">Reference proteome</keyword>
<dbReference type="PANTHER" id="PTHR33112">
    <property type="entry name" value="DOMAIN PROTEIN, PUTATIVE-RELATED"/>
    <property type="match status" value="1"/>
</dbReference>
<dbReference type="Proteomes" id="UP000799291">
    <property type="component" value="Unassembled WGS sequence"/>
</dbReference>
<dbReference type="InterPro" id="IPR010730">
    <property type="entry name" value="HET"/>
</dbReference>
<dbReference type="Pfam" id="PF06985">
    <property type="entry name" value="HET"/>
    <property type="match status" value="1"/>
</dbReference>
<feature type="domain" description="Heterokaryon incompatibility" evidence="1">
    <location>
        <begin position="188"/>
        <end position="341"/>
    </location>
</feature>
<evidence type="ECO:0000313" key="3">
    <source>
        <dbReference type="Proteomes" id="UP000799291"/>
    </source>
</evidence>
<dbReference type="PANTHER" id="PTHR33112:SF10">
    <property type="entry name" value="TOL"/>
    <property type="match status" value="1"/>
</dbReference>
<proteinExistence type="predicted"/>
<sequence>MTSGAANGFCGTCTHILDTISDLTVQSNLVHHRSIKALEESAEEACGICTVLLDHLQSSAFQQVPDLWDRLFPIICSYYMESASREGSFELHLSSQGVNKLRLEFVFDLIKASVGDHCRYIPSSSTDSAQSWELISQWLNRCAQNHGRCNAPIPKPWGPTRLLDIGTVDDGDVRLVTQAEGLSSKQPYATLSHCWGIALPIRTTVSNIDDHRKGIHYMELPNTFRDAVNIVRALNLRYMWIDALCIVQDSPEDWRRESCMMSNVYRYGFINIAATGAAQSSEGCFWKREPNAIKPTEVSIRWHGRGGRSESKRYLVLPEPRKWAGKLVNEPLNRRGWVLQERILARRVLHFGHEQLFWECRESVACETYPLTLPSRLQGNRLVDIKMLGLIEEPRDNQWPREYMERCGTFLGRTWSTITKPLRSSITLNATMLSASVYRDWNAIVELYSLGTLTFPKDKLVALSGVASAISASKRLASDDKYLAGLWQASLPSSLLWKTEKIDSAWGGRQEAIIPTRYDGYVAPSWSWACIRGKIWVAWCHTHHFKRYLAVLKSAEVELATEARFGQVRSATVTLSGPLACVKWQPVNICSNVDPVVASITNIFPPSLGQDKAARVPPGIFTGAEIHFDTADEELPRVLILLSVYTQTEIVTETFSEIECVCGLVLRPQFTESGPLQRKPQYSRLGVFHTTRPGVCRTLATMPRQSVVIV</sequence>
<evidence type="ECO:0000259" key="1">
    <source>
        <dbReference type="Pfam" id="PF06985"/>
    </source>
</evidence>
<gene>
    <name evidence="2" type="ORF">K458DRAFT_386319</name>
</gene>